<protein>
    <recommendedName>
        <fullName evidence="9">RecA family profile 2 domain-containing protein</fullName>
    </recommendedName>
</protein>
<dbReference type="PANTHER" id="PTHR45900:SF1">
    <property type="entry name" value="MITOCHONDRIAL DNA REPAIR PROTEIN RECA HOMOLOG-RELATED"/>
    <property type="match status" value="1"/>
</dbReference>
<dbReference type="SUPFAM" id="SSF52540">
    <property type="entry name" value="P-loop containing nucleoside triphosphate hydrolases"/>
    <property type="match status" value="1"/>
</dbReference>
<reference evidence="8" key="1">
    <citation type="journal article" date="2015" name="Nature">
        <title>Complex archaea that bridge the gap between prokaryotes and eukaryotes.</title>
        <authorList>
            <person name="Spang A."/>
            <person name="Saw J.H."/>
            <person name="Jorgensen S.L."/>
            <person name="Zaremba-Niedzwiedzka K."/>
            <person name="Martijn J."/>
            <person name="Lind A.E."/>
            <person name="van Eijk R."/>
            <person name="Schleper C."/>
            <person name="Guy L."/>
            <person name="Ettema T.J."/>
        </authorList>
    </citation>
    <scope>NUCLEOTIDE SEQUENCE</scope>
</reference>
<gene>
    <name evidence="8" type="ORF">LCGC14_1663230</name>
</gene>
<evidence type="ECO:0000256" key="1">
    <source>
        <dbReference type="ARBA" id="ARBA00009391"/>
    </source>
</evidence>
<dbReference type="InterPro" id="IPR020588">
    <property type="entry name" value="RecA_ATP-bd"/>
</dbReference>
<dbReference type="PROSITE" id="PS50162">
    <property type="entry name" value="RECA_2"/>
    <property type="match status" value="1"/>
</dbReference>
<keyword evidence="2" id="KW-0547">Nucleotide-binding</keyword>
<comment type="similarity">
    <text evidence="1">Belongs to the RecA family.</text>
</comment>
<proteinExistence type="inferred from homology"/>
<evidence type="ECO:0000313" key="8">
    <source>
        <dbReference type="EMBL" id="KKM18681.1"/>
    </source>
</evidence>
<organism evidence="8">
    <name type="scientific">marine sediment metagenome</name>
    <dbReference type="NCBI Taxonomy" id="412755"/>
    <lineage>
        <taxon>unclassified sequences</taxon>
        <taxon>metagenomes</taxon>
        <taxon>ecological metagenomes</taxon>
    </lineage>
</organism>
<keyword evidence="5" id="KW-0233">DNA recombination</keyword>
<dbReference type="EMBL" id="LAZR01014169">
    <property type="protein sequence ID" value="KKM18681.1"/>
    <property type="molecule type" value="Genomic_DNA"/>
</dbReference>
<evidence type="ECO:0000256" key="5">
    <source>
        <dbReference type="ARBA" id="ARBA00023172"/>
    </source>
</evidence>
<dbReference type="InterPro" id="IPR049261">
    <property type="entry name" value="RecA-like_C"/>
</dbReference>
<dbReference type="Gene3D" id="3.40.50.300">
    <property type="entry name" value="P-loop containing nucleotide triphosphate hydrolases"/>
    <property type="match status" value="1"/>
</dbReference>
<dbReference type="GO" id="GO:0006310">
    <property type="term" value="P:DNA recombination"/>
    <property type="evidence" value="ECO:0007669"/>
    <property type="project" value="UniProtKB-KW"/>
</dbReference>
<dbReference type="Pfam" id="PF00154">
    <property type="entry name" value="RecA_N"/>
    <property type="match status" value="1"/>
</dbReference>
<dbReference type="GO" id="GO:0005524">
    <property type="term" value="F:ATP binding"/>
    <property type="evidence" value="ECO:0007669"/>
    <property type="project" value="UniProtKB-KW"/>
</dbReference>
<sequence>MTTAKESNQIIGVTTKAIEKEYGHVIKWLGEAAEEKREYLSTGCLGLDSAVGRGGFERGLILEIFGNEGVGKSFLGYSVMLEACKIGHKCAIVDAEGSLDAGLLLRIGLPEKQVILADGAPTGEANLSIAQSLMETGEFAVVMIDSVAALVPEARMEADFDQQSMGLHARLLSAGIQKILPIVKRTNTLLIFVNQIRNKIGSYGNPETTTGGKALPFYAAYRVQVHGGQSKSSKLMDAGGEVYGHRTIFKVVKNKRAAPWRQAEVDLIYGLGYDTDGELLDLGVDMGLIEKGGAWLTYGEYKWQGKEKAKLALQKDIPMRDALEKQIRLIITGEVVEEPVEAENETVNEVDAEVLSRKATKDAKKKTNSAKSS</sequence>
<dbReference type="Gene3D" id="3.30.250.10">
    <property type="entry name" value="RecA protein, C-terminal domain"/>
    <property type="match status" value="1"/>
</dbReference>
<dbReference type="InterPro" id="IPR023400">
    <property type="entry name" value="RecA_C_sf"/>
</dbReference>
<accession>A0A0F9HTH3</accession>
<dbReference type="GO" id="GO:0140664">
    <property type="term" value="F:ATP-dependent DNA damage sensor activity"/>
    <property type="evidence" value="ECO:0007669"/>
    <property type="project" value="InterPro"/>
</dbReference>
<comment type="caution">
    <text evidence="8">The sequence shown here is derived from an EMBL/GenBank/DDBJ whole genome shotgun (WGS) entry which is preliminary data.</text>
</comment>
<keyword evidence="3" id="KW-0067">ATP-binding</keyword>
<name>A0A0F9HTH3_9ZZZZ</name>
<dbReference type="Pfam" id="PF21096">
    <property type="entry name" value="RecA_C"/>
    <property type="match status" value="1"/>
</dbReference>
<dbReference type="PROSITE" id="PS50163">
    <property type="entry name" value="RECA_3"/>
    <property type="match status" value="1"/>
</dbReference>
<dbReference type="InterPro" id="IPR027417">
    <property type="entry name" value="P-loop_NTPase"/>
</dbReference>
<dbReference type="PRINTS" id="PR00142">
    <property type="entry name" value="RECA"/>
</dbReference>
<dbReference type="SUPFAM" id="SSF54752">
    <property type="entry name" value="RecA protein, C-terminal domain"/>
    <property type="match status" value="1"/>
</dbReference>
<evidence type="ECO:0008006" key="9">
    <source>
        <dbReference type="Google" id="ProtNLM"/>
    </source>
</evidence>
<evidence type="ECO:0000259" key="6">
    <source>
        <dbReference type="PROSITE" id="PS50162"/>
    </source>
</evidence>
<evidence type="ECO:0000256" key="2">
    <source>
        <dbReference type="ARBA" id="ARBA00022741"/>
    </source>
</evidence>
<feature type="domain" description="RecA family profile 1" evidence="6">
    <location>
        <begin position="36"/>
        <end position="196"/>
    </location>
</feature>
<evidence type="ECO:0000259" key="7">
    <source>
        <dbReference type="PROSITE" id="PS50163"/>
    </source>
</evidence>
<dbReference type="GO" id="GO:0005829">
    <property type="term" value="C:cytosol"/>
    <property type="evidence" value="ECO:0007669"/>
    <property type="project" value="TreeGrafter"/>
</dbReference>
<dbReference type="InterPro" id="IPR049428">
    <property type="entry name" value="RecA-like_N"/>
</dbReference>
<dbReference type="InterPro" id="IPR013765">
    <property type="entry name" value="DNA_recomb/repair_RecA"/>
</dbReference>
<dbReference type="AlphaFoldDB" id="A0A0F9HTH3"/>
<dbReference type="GO" id="GO:0003697">
    <property type="term" value="F:single-stranded DNA binding"/>
    <property type="evidence" value="ECO:0007669"/>
    <property type="project" value="InterPro"/>
</dbReference>
<evidence type="ECO:0000256" key="4">
    <source>
        <dbReference type="ARBA" id="ARBA00023125"/>
    </source>
</evidence>
<dbReference type="GO" id="GO:0006281">
    <property type="term" value="P:DNA repair"/>
    <property type="evidence" value="ECO:0007669"/>
    <property type="project" value="InterPro"/>
</dbReference>
<keyword evidence="4" id="KW-0238">DNA-binding</keyword>
<evidence type="ECO:0000256" key="3">
    <source>
        <dbReference type="ARBA" id="ARBA00022840"/>
    </source>
</evidence>
<dbReference type="PANTHER" id="PTHR45900">
    <property type="entry name" value="RECA"/>
    <property type="match status" value="1"/>
</dbReference>
<dbReference type="InterPro" id="IPR020587">
    <property type="entry name" value="RecA_monomer-monomer_interface"/>
</dbReference>
<feature type="domain" description="RecA family profile 2" evidence="7">
    <location>
        <begin position="203"/>
        <end position="278"/>
    </location>
</feature>